<reference evidence="1" key="1">
    <citation type="submission" date="2022-10" db="EMBL/GenBank/DDBJ databases">
        <title>Tapping the CABI collections for fungal endophytes: first genome assemblies for Collariella, Neodidymelliopsis, Ascochyta clinopodiicola, Didymella pomorum, Didymosphaeria variabile, Neocosmospora piperis and Neocucurbitaria cava.</title>
        <authorList>
            <person name="Hill R."/>
        </authorList>
    </citation>
    <scope>NUCLEOTIDE SEQUENCE</scope>
    <source>
        <strain evidence="1">IMI 360193</strain>
    </source>
</reference>
<evidence type="ECO:0000313" key="2">
    <source>
        <dbReference type="Proteomes" id="UP001140562"/>
    </source>
</evidence>
<proteinExistence type="predicted"/>
<dbReference type="Gene3D" id="3.40.395.10">
    <property type="entry name" value="Adenoviral Proteinase, Chain A"/>
    <property type="match status" value="1"/>
</dbReference>
<dbReference type="Proteomes" id="UP001140562">
    <property type="component" value="Unassembled WGS sequence"/>
</dbReference>
<dbReference type="SUPFAM" id="SSF54001">
    <property type="entry name" value="Cysteine proteinases"/>
    <property type="match status" value="1"/>
</dbReference>
<name>A0A9W8X171_9PLEO</name>
<keyword evidence="2" id="KW-1185">Reference proteome</keyword>
<evidence type="ECO:0000313" key="1">
    <source>
        <dbReference type="EMBL" id="KAJ4337999.1"/>
    </source>
</evidence>
<accession>A0A9W8X171</accession>
<dbReference type="EMBL" id="JAPEUV010000034">
    <property type="protein sequence ID" value="KAJ4337999.1"/>
    <property type="molecule type" value="Genomic_DNA"/>
</dbReference>
<dbReference type="AlphaFoldDB" id="A0A9W8X171"/>
<dbReference type="InterPro" id="IPR038765">
    <property type="entry name" value="Papain-like_cys_pep_sf"/>
</dbReference>
<sequence>MFALALRDYQREQYAPTSRTRPKLHKRRYSIDVNSGKEKFRCEWARENCDSKLEPSRITQELELVSPSTRVRGFLNPVRHVNHYKFLPRPPDDNGTFLGCNISLSNADWKRISHYSGDYAFMQDDALDMALKVLAHKLDAPTHGIAISTSFDSQICIDTINDQDSKQDFSARFGHCNWIFMPLNNGILQATEFMESFKEEAKSKREDGEARAQEILGSHWALVAVDRIHKVIHYIDGWQKGNPNWRHLAHSVVSNMLHTIGEQDDPRWRFVEEIDRPSQWDDNSFQRHDESPCAAYLYHMIDILMQRIITFQRYGSVQNCGLMLDEYFQSDFKNHFNSYHVRNDMQRSIWRYKKEREAKDAAREHDHEAIADVAVGVVDEPLDVFVLETPYGGEGSGTGCGSSTASMGSDDVVGTDLSSLERADSPVEEDLGGFWFDGQDKVLRIRYHASRPHITAAIENE</sequence>
<protein>
    <recommendedName>
        <fullName evidence="3">Ubiquitin-like protease family profile domain-containing protein</fullName>
    </recommendedName>
</protein>
<evidence type="ECO:0008006" key="3">
    <source>
        <dbReference type="Google" id="ProtNLM"/>
    </source>
</evidence>
<dbReference type="OrthoDB" id="3687719at2759"/>
<organism evidence="1 2">
    <name type="scientific">Didymella glomerata</name>
    <dbReference type="NCBI Taxonomy" id="749621"/>
    <lineage>
        <taxon>Eukaryota</taxon>
        <taxon>Fungi</taxon>
        <taxon>Dikarya</taxon>
        <taxon>Ascomycota</taxon>
        <taxon>Pezizomycotina</taxon>
        <taxon>Dothideomycetes</taxon>
        <taxon>Pleosporomycetidae</taxon>
        <taxon>Pleosporales</taxon>
        <taxon>Pleosporineae</taxon>
        <taxon>Didymellaceae</taxon>
        <taxon>Didymella</taxon>
    </lineage>
</organism>
<comment type="caution">
    <text evidence="1">The sequence shown here is derived from an EMBL/GenBank/DDBJ whole genome shotgun (WGS) entry which is preliminary data.</text>
</comment>
<gene>
    <name evidence="1" type="ORF">N0V87_004347</name>
</gene>